<feature type="compositionally biased region" description="Low complexity" evidence="1">
    <location>
        <begin position="81"/>
        <end position="93"/>
    </location>
</feature>
<dbReference type="InterPro" id="IPR040198">
    <property type="entry name" value="Fido_containing"/>
</dbReference>
<gene>
    <name evidence="3" type="ORF">AB2L28_15865</name>
</gene>
<evidence type="ECO:0000313" key="3">
    <source>
        <dbReference type="EMBL" id="MEZ0493715.1"/>
    </source>
</evidence>
<evidence type="ECO:0000259" key="2">
    <source>
        <dbReference type="PROSITE" id="PS51459"/>
    </source>
</evidence>
<dbReference type="PANTHER" id="PTHR13504:SF38">
    <property type="entry name" value="FIDO DOMAIN-CONTAINING PROTEIN"/>
    <property type="match status" value="1"/>
</dbReference>
<name>A0ABV4I4U2_9ACTN</name>
<dbReference type="Proteomes" id="UP001566476">
    <property type="component" value="Unassembled WGS sequence"/>
</dbReference>
<accession>A0ABV4I4U2</accession>
<dbReference type="EMBL" id="JBGGTQ010000007">
    <property type="protein sequence ID" value="MEZ0493715.1"/>
    <property type="molecule type" value="Genomic_DNA"/>
</dbReference>
<reference evidence="3 4" key="1">
    <citation type="submission" date="2024-07" db="EMBL/GenBank/DDBJ databases">
        <authorList>
            <person name="Thanompreechachai J."/>
            <person name="Duangmal K."/>
        </authorList>
    </citation>
    <scope>NUCLEOTIDE SEQUENCE [LARGE SCALE GENOMIC DNA]</scope>
    <source>
        <strain evidence="3 4">TBRC 1896</strain>
    </source>
</reference>
<proteinExistence type="predicted"/>
<comment type="caution">
    <text evidence="3">The sequence shown here is derived from an EMBL/GenBank/DDBJ whole genome shotgun (WGS) entry which is preliminary data.</text>
</comment>
<sequence>MATDGWVAIGHEDRPWTSRVPADLVSRRVRESHAGGYRAAVLPPITDLEPVLPLALLVHAERAAGLIARFDAESEGTPVPSSALLRSESASSSQVENTTSGARALAVAAIDAQEAPRDAGLVLGNVRATERAMHHDLLAESAPDRAGRWRQEQVWIGGSGYGPHQAEFVPPHHEAVPAALEDLVAFAARRDVPVLVHAALVHAQFETAHPFVDGNGRTGRALVHVLLRRRGLVRHTVVPVSAGLLREADRYVDAAKALATLTDAGSSWSFSGRRRGRRWQAPEVISALDEFARRAGRRS</sequence>
<feature type="domain" description="Fido" evidence="2">
    <location>
        <begin position="125"/>
        <end position="271"/>
    </location>
</feature>
<evidence type="ECO:0000313" key="4">
    <source>
        <dbReference type="Proteomes" id="UP001566476"/>
    </source>
</evidence>
<feature type="region of interest" description="Disordered" evidence="1">
    <location>
        <begin position="75"/>
        <end position="97"/>
    </location>
</feature>
<protein>
    <submittedName>
        <fullName evidence="3">Fic family protein</fullName>
    </submittedName>
</protein>
<organism evidence="3 4">
    <name type="scientific">Kineococcus mangrovi</name>
    <dbReference type="NCBI Taxonomy" id="1660183"/>
    <lineage>
        <taxon>Bacteria</taxon>
        <taxon>Bacillati</taxon>
        <taxon>Actinomycetota</taxon>
        <taxon>Actinomycetes</taxon>
        <taxon>Kineosporiales</taxon>
        <taxon>Kineosporiaceae</taxon>
        <taxon>Kineococcus</taxon>
    </lineage>
</organism>
<dbReference type="RefSeq" id="WP_370719951.1">
    <property type="nucleotide sequence ID" value="NZ_JBGGTQ010000007.1"/>
</dbReference>
<dbReference type="SUPFAM" id="SSF140931">
    <property type="entry name" value="Fic-like"/>
    <property type="match status" value="1"/>
</dbReference>
<dbReference type="InterPro" id="IPR036597">
    <property type="entry name" value="Fido-like_dom_sf"/>
</dbReference>
<dbReference type="PANTHER" id="PTHR13504">
    <property type="entry name" value="FIDO DOMAIN-CONTAINING PROTEIN DDB_G0283145"/>
    <property type="match status" value="1"/>
</dbReference>
<keyword evidence="4" id="KW-1185">Reference proteome</keyword>
<dbReference type="Pfam" id="PF02661">
    <property type="entry name" value="Fic"/>
    <property type="match status" value="1"/>
</dbReference>
<dbReference type="Gene3D" id="1.10.3290.10">
    <property type="entry name" value="Fido-like domain"/>
    <property type="match status" value="1"/>
</dbReference>
<dbReference type="InterPro" id="IPR003812">
    <property type="entry name" value="Fido"/>
</dbReference>
<dbReference type="PROSITE" id="PS51459">
    <property type="entry name" value="FIDO"/>
    <property type="match status" value="1"/>
</dbReference>
<evidence type="ECO:0000256" key="1">
    <source>
        <dbReference type="SAM" id="MobiDB-lite"/>
    </source>
</evidence>